<evidence type="ECO:0000313" key="4">
    <source>
        <dbReference type="EMBL" id="MDT8759745.1"/>
    </source>
</evidence>
<dbReference type="Gene3D" id="2.70.40.10">
    <property type="match status" value="1"/>
</dbReference>
<dbReference type="CDD" id="cd07557">
    <property type="entry name" value="trimeric_dUTPase"/>
    <property type="match status" value="1"/>
</dbReference>
<dbReference type="Pfam" id="PF22769">
    <property type="entry name" value="DCD"/>
    <property type="match status" value="1"/>
</dbReference>
<dbReference type="SUPFAM" id="SSF51283">
    <property type="entry name" value="dUTPase-like"/>
    <property type="match status" value="1"/>
</dbReference>
<proteinExistence type="predicted"/>
<dbReference type="InterPro" id="IPR036157">
    <property type="entry name" value="dUTPase-like_sf"/>
</dbReference>
<evidence type="ECO:0000256" key="1">
    <source>
        <dbReference type="ARBA" id="ARBA00022801"/>
    </source>
</evidence>
<gene>
    <name evidence="4" type="ORF">MZO42_13665</name>
</gene>
<evidence type="ECO:0000256" key="3">
    <source>
        <dbReference type="SAM" id="Phobius"/>
    </source>
</evidence>
<comment type="caution">
    <text evidence="4">The sequence shown here is derived from an EMBL/GenBank/DDBJ whole genome shotgun (WGS) entry which is preliminary data.</text>
</comment>
<reference evidence="4" key="1">
    <citation type="submission" date="2022-04" db="EMBL/GenBank/DDBJ databases">
        <title>Tomato heritable bacteria conferring resistance against bacterial wilt.</title>
        <authorList>
            <person name="Yin J."/>
        </authorList>
    </citation>
    <scope>NUCLEOTIDE SEQUENCE</scope>
    <source>
        <strain evidence="4">Cra20</strain>
    </source>
</reference>
<keyword evidence="3" id="KW-0812">Transmembrane</keyword>
<evidence type="ECO:0000256" key="2">
    <source>
        <dbReference type="ARBA" id="ARBA00023080"/>
    </source>
</evidence>
<sequence length="223" mass="24567">MSVIDVKGRTTSSHEDFDSNKASDRSLILIEQSTNVESFSIELTLGASWSERYSNAANGMFGIPTEGIVLKPSSSVVVEVAETITVPFNMYGLVIPTGSLFLDRGIIIAAAKIEPSFSGKLKLRLVNTTGERHRLTPGLKVASAIFYSTEQTRPHPPVQKRVAPSVPQPPLWRRTCKWIVKNPDKVFGWIVQILVSTMAVFLVTQFLISKPQPESTAIVKKKN</sequence>
<dbReference type="InterPro" id="IPR011962">
    <property type="entry name" value="dCTP_deaminase"/>
</dbReference>
<name>A0ABU3N5E1_9SPHN</name>
<keyword evidence="1" id="KW-0378">Hydrolase</keyword>
<keyword evidence="3" id="KW-1133">Transmembrane helix</keyword>
<protein>
    <recommendedName>
        <fullName evidence="5">dUTPase-like domain-containing protein</fullName>
    </recommendedName>
</protein>
<organism evidence="4">
    <name type="scientific">Sphingomonas psychrotolerans</name>
    <dbReference type="NCBI Taxonomy" id="1327635"/>
    <lineage>
        <taxon>Bacteria</taxon>
        <taxon>Pseudomonadati</taxon>
        <taxon>Pseudomonadota</taxon>
        <taxon>Alphaproteobacteria</taxon>
        <taxon>Sphingomonadales</taxon>
        <taxon>Sphingomonadaceae</taxon>
        <taxon>Sphingomonas</taxon>
    </lineage>
</organism>
<accession>A0ABU3N5E1</accession>
<keyword evidence="3" id="KW-0472">Membrane</keyword>
<evidence type="ECO:0008006" key="5">
    <source>
        <dbReference type="Google" id="ProtNLM"/>
    </source>
</evidence>
<feature type="transmembrane region" description="Helical" evidence="3">
    <location>
        <begin position="186"/>
        <end position="208"/>
    </location>
</feature>
<dbReference type="InterPro" id="IPR033704">
    <property type="entry name" value="dUTPase_trimeric"/>
</dbReference>
<dbReference type="EMBL" id="JALMLT010000003">
    <property type="protein sequence ID" value="MDT8759745.1"/>
    <property type="molecule type" value="Genomic_DNA"/>
</dbReference>
<keyword evidence="2" id="KW-0546">Nucleotide metabolism</keyword>